<reference evidence="2 3" key="1">
    <citation type="submission" date="2019-03" db="EMBL/GenBank/DDBJ databases">
        <title>Draft genome sequences of novel Actinobacteria.</title>
        <authorList>
            <person name="Sahin N."/>
            <person name="Ay H."/>
            <person name="Saygin H."/>
        </authorList>
    </citation>
    <scope>NUCLEOTIDE SEQUENCE [LARGE SCALE GENOMIC DNA]</scope>
    <source>
        <strain evidence="2 3">6K102</strain>
    </source>
</reference>
<accession>A0A4R5FK46</accession>
<evidence type="ECO:0000256" key="1">
    <source>
        <dbReference type="SAM" id="MobiDB-lite"/>
    </source>
</evidence>
<dbReference type="Gene3D" id="3.90.180.10">
    <property type="entry name" value="Medium-chain alcohol dehydrogenases, catalytic domain"/>
    <property type="match status" value="1"/>
</dbReference>
<evidence type="ECO:0000313" key="3">
    <source>
        <dbReference type="Proteomes" id="UP000295136"/>
    </source>
</evidence>
<name>A0A4R5FK46_9ACTN</name>
<evidence type="ECO:0000313" key="2">
    <source>
        <dbReference type="EMBL" id="TDE53194.1"/>
    </source>
</evidence>
<proteinExistence type="predicted"/>
<dbReference type="InterPro" id="IPR036291">
    <property type="entry name" value="NAD(P)-bd_dom_sf"/>
</dbReference>
<dbReference type="Gene3D" id="3.40.50.720">
    <property type="entry name" value="NAD(P)-binding Rossmann-like Domain"/>
    <property type="match status" value="1"/>
</dbReference>
<dbReference type="AlphaFoldDB" id="A0A4R5FK46"/>
<feature type="region of interest" description="Disordered" evidence="1">
    <location>
        <begin position="214"/>
        <end position="235"/>
    </location>
</feature>
<comment type="caution">
    <text evidence="2">The sequence shown here is derived from an EMBL/GenBank/DDBJ whole genome shotgun (WGS) entry which is preliminary data.</text>
</comment>
<dbReference type="Proteomes" id="UP000295136">
    <property type="component" value="Unassembled WGS sequence"/>
</dbReference>
<dbReference type="EMBL" id="SMLD01000038">
    <property type="protein sequence ID" value="TDE53194.1"/>
    <property type="molecule type" value="Genomic_DNA"/>
</dbReference>
<protein>
    <recommendedName>
        <fullName evidence="4">Alcohol dehydrogenase-like C-terminal domain-containing protein</fullName>
    </recommendedName>
</protein>
<dbReference type="Pfam" id="PF13602">
    <property type="entry name" value="ADH_zinc_N_2"/>
    <property type="match status" value="1"/>
</dbReference>
<sequence>MGGQGELDVAAVVRGRMAVDESGTVEAVHEPAGVSGLGDEAGAELSEGEGLVVGEDEGRLGLNHRDASERSLHLLRDYDIVPIDYRHQDAAEVVRARHPEGVRIVYDHLGGAALRASHRLLAPGGVLVSYAFMGRPGHVLADTVRGALHNRVLNLVPGRRTAICSPPREIATDPPRHQALLTGLFELALTQLIRPRIGVCLPLARAADAIGCSNGGKSTERSSSPCSEAGAEVVP</sequence>
<gene>
    <name evidence="2" type="ORF">E1295_16970</name>
</gene>
<evidence type="ECO:0008006" key="4">
    <source>
        <dbReference type="Google" id="ProtNLM"/>
    </source>
</evidence>
<organism evidence="2 3">
    <name type="scientific">Nonomuraea mesophila</name>
    <dbReference type="NCBI Taxonomy" id="2530382"/>
    <lineage>
        <taxon>Bacteria</taxon>
        <taxon>Bacillati</taxon>
        <taxon>Actinomycetota</taxon>
        <taxon>Actinomycetes</taxon>
        <taxon>Streptosporangiales</taxon>
        <taxon>Streptosporangiaceae</taxon>
        <taxon>Nonomuraea</taxon>
    </lineage>
</organism>
<dbReference type="SUPFAM" id="SSF51735">
    <property type="entry name" value="NAD(P)-binding Rossmann-fold domains"/>
    <property type="match status" value="1"/>
</dbReference>
<feature type="compositionally biased region" description="Polar residues" evidence="1">
    <location>
        <begin position="215"/>
        <end position="226"/>
    </location>
</feature>
<keyword evidence="3" id="KW-1185">Reference proteome</keyword>